<organism evidence="3 4">
    <name type="scientific">Blastopirellula retiformator</name>
    <dbReference type="NCBI Taxonomy" id="2527970"/>
    <lineage>
        <taxon>Bacteria</taxon>
        <taxon>Pseudomonadati</taxon>
        <taxon>Planctomycetota</taxon>
        <taxon>Planctomycetia</taxon>
        <taxon>Pirellulales</taxon>
        <taxon>Pirellulaceae</taxon>
        <taxon>Blastopirellula</taxon>
    </lineage>
</organism>
<comment type="caution">
    <text evidence="3">The sequence shown here is derived from an EMBL/GenBank/DDBJ whole genome shotgun (WGS) entry which is preliminary data.</text>
</comment>
<keyword evidence="4" id="KW-1185">Reference proteome</keyword>
<name>A0A5C5VIM8_9BACT</name>
<dbReference type="AlphaFoldDB" id="A0A5C5VIM8"/>
<feature type="region of interest" description="Disordered" evidence="1">
    <location>
        <begin position="24"/>
        <end position="52"/>
    </location>
</feature>
<evidence type="ECO:0000256" key="1">
    <source>
        <dbReference type="SAM" id="MobiDB-lite"/>
    </source>
</evidence>
<sequence precursor="true">MNIARLTLTAGCLFLLAGCSADQPTPPQAAPASGSPTAATPKPAEPGLPLTLAPAGLQVPPLDQGRYQTTLPEGWRFLPRRSEYLLGAYQNDPSGIPRILVHATDSSMADLVDEPTAQVLYKQLAEEIGERTFVYPPPQVIEIGSSYWVQYCRPAKFQSEAARQLVVETVHSGRRYKLELLIEKADLAAQASALYRMANDSKFNSDKVETPAETPSEEEES</sequence>
<keyword evidence="2" id="KW-0732">Signal</keyword>
<evidence type="ECO:0008006" key="5">
    <source>
        <dbReference type="Google" id="ProtNLM"/>
    </source>
</evidence>
<gene>
    <name evidence="3" type="ORF">Enr8_01580</name>
</gene>
<dbReference type="Proteomes" id="UP000318878">
    <property type="component" value="Unassembled WGS sequence"/>
</dbReference>
<evidence type="ECO:0000313" key="3">
    <source>
        <dbReference type="EMBL" id="TWT38466.1"/>
    </source>
</evidence>
<proteinExistence type="predicted"/>
<feature type="chain" id="PRO_5022722114" description="Lipoprotein" evidence="2">
    <location>
        <begin position="22"/>
        <end position="221"/>
    </location>
</feature>
<dbReference type="EMBL" id="SJPF01000001">
    <property type="protein sequence ID" value="TWT38466.1"/>
    <property type="molecule type" value="Genomic_DNA"/>
</dbReference>
<feature type="signal peptide" evidence="2">
    <location>
        <begin position="1"/>
        <end position="21"/>
    </location>
</feature>
<feature type="compositionally biased region" description="Low complexity" evidence="1">
    <location>
        <begin position="30"/>
        <end position="52"/>
    </location>
</feature>
<evidence type="ECO:0000256" key="2">
    <source>
        <dbReference type="SAM" id="SignalP"/>
    </source>
</evidence>
<reference evidence="3 4" key="1">
    <citation type="submission" date="2019-02" db="EMBL/GenBank/DDBJ databases">
        <title>Deep-cultivation of Planctomycetes and their phenomic and genomic characterization uncovers novel biology.</title>
        <authorList>
            <person name="Wiegand S."/>
            <person name="Jogler M."/>
            <person name="Boedeker C."/>
            <person name="Pinto D."/>
            <person name="Vollmers J."/>
            <person name="Rivas-Marin E."/>
            <person name="Kohn T."/>
            <person name="Peeters S.H."/>
            <person name="Heuer A."/>
            <person name="Rast P."/>
            <person name="Oberbeckmann S."/>
            <person name="Bunk B."/>
            <person name="Jeske O."/>
            <person name="Meyerdierks A."/>
            <person name="Storesund J.E."/>
            <person name="Kallscheuer N."/>
            <person name="Luecker S."/>
            <person name="Lage O.M."/>
            <person name="Pohl T."/>
            <person name="Merkel B.J."/>
            <person name="Hornburger P."/>
            <person name="Mueller R.-W."/>
            <person name="Bruemmer F."/>
            <person name="Labrenz M."/>
            <person name="Spormann A.M."/>
            <person name="Op Den Camp H."/>
            <person name="Overmann J."/>
            <person name="Amann R."/>
            <person name="Jetten M.S.M."/>
            <person name="Mascher T."/>
            <person name="Medema M.H."/>
            <person name="Devos D.P."/>
            <person name="Kaster A.-K."/>
            <person name="Ovreas L."/>
            <person name="Rohde M."/>
            <person name="Galperin M.Y."/>
            <person name="Jogler C."/>
        </authorList>
    </citation>
    <scope>NUCLEOTIDE SEQUENCE [LARGE SCALE GENOMIC DNA]</scope>
    <source>
        <strain evidence="3 4">Enr8</strain>
    </source>
</reference>
<dbReference type="PROSITE" id="PS51257">
    <property type="entry name" value="PROKAR_LIPOPROTEIN"/>
    <property type="match status" value="1"/>
</dbReference>
<accession>A0A5C5VIM8</accession>
<dbReference type="OrthoDB" id="284138at2"/>
<protein>
    <recommendedName>
        <fullName evidence="5">Lipoprotein</fullName>
    </recommendedName>
</protein>
<dbReference type="RefSeq" id="WP_146428719.1">
    <property type="nucleotide sequence ID" value="NZ_SJPF01000001.1"/>
</dbReference>
<evidence type="ECO:0000313" key="4">
    <source>
        <dbReference type="Proteomes" id="UP000318878"/>
    </source>
</evidence>